<organism evidence="1 2">
    <name type="scientific">Hevea brasiliensis</name>
    <name type="common">Para rubber tree</name>
    <name type="synonym">Siphonia brasiliensis</name>
    <dbReference type="NCBI Taxonomy" id="3981"/>
    <lineage>
        <taxon>Eukaryota</taxon>
        <taxon>Viridiplantae</taxon>
        <taxon>Streptophyta</taxon>
        <taxon>Embryophyta</taxon>
        <taxon>Tracheophyta</taxon>
        <taxon>Spermatophyta</taxon>
        <taxon>Magnoliopsida</taxon>
        <taxon>eudicotyledons</taxon>
        <taxon>Gunneridae</taxon>
        <taxon>Pentapetalae</taxon>
        <taxon>rosids</taxon>
        <taxon>fabids</taxon>
        <taxon>Malpighiales</taxon>
        <taxon>Euphorbiaceae</taxon>
        <taxon>Crotonoideae</taxon>
        <taxon>Micrandreae</taxon>
        <taxon>Hevea</taxon>
    </lineage>
</organism>
<gene>
    <name evidence="1" type="ORF">P3X46_009172</name>
</gene>
<evidence type="ECO:0000313" key="1">
    <source>
        <dbReference type="EMBL" id="KAJ9180995.1"/>
    </source>
</evidence>
<reference evidence="1" key="1">
    <citation type="journal article" date="2023" name="Plant Biotechnol. J.">
        <title>Chromosome-level wild Hevea brasiliensis genome provides new tools for genomic-assisted breeding and valuable loci to elevate rubber yield.</title>
        <authorList>
            <person name="Cheng H."/>
            <person name="Song X."/>
            <person name="Hu Y."/>
            <person name="Wu T."/>
            <person name="Yang Q."/>
            <person name="An Z."/>
            <person name="Feng S."/>
            <person name="Deng Z."/>
            <person name="Wu W."/>
            <person name="Zeng X."/>
            <person name="Tu M."/>
            <person name="Wang X."/>
            <person name="Huang H."/>
        </authorList>
    </citation>
    <scope>NUCLEOTIDE SEQUENCE</scope>
    <source>
        <strain evidence="1">MT/VB/25A 57/8</strain>
    </source>
</reference>
<dbReference type="EMBL" id="JARPOI010000005">
    <property type="protein sequence ID" value="KAJ9180995.1"/>
    <property type="molecule type" value="Genomic_DNA"/>
</dbReference>
<accession>A0ABQ9MNN2</accession>
<evidence type="ECO:0000313" key="2">
    <source>
        <dbReference type="Proteomes" id="UP001174677"/>
    </source>
</evidence>
<name>A0ABQ9MNN2_HEVBR</name>
<comment type="caution">
    <text evidence="1">The sequence shown here is derived from an EMBL/GenBank/DDBJ whole genome shotgun (WGS) entry which is preliminary data.</text>
</comment>
<dbReference type="Proteomes" id="UP001174677">
    <property type="component" value="Chromosome 5"/>
</dbReference>
<keyword evidence="2" id="KW-1185">Reference proteome</keyword>
<sequence length="59" mass="6836">MLPLLAVHAVAEYYRLHWKPPLSVGLLAANALIYLRPAFLHRILPSIHAVWFNPYLIFK</sequence>
<proteinExistence type="predicted"/>
<protein>
    <submittedName>
        <fullName evidence="1">Uncharacterized protein</fullName>
    </submittedName>
</protein>
<feature type="non-terminal residue" evidence="1">
    <location>
        <position position="59"/>
    </location>
</feature>